<accession>G2SX94</accession>
<dbReference type="Proteomes" id="UP000008178">
    <property type="component" value="Chromosome"/>
</dbReference>
<dbReference type="KEGG" id="rho:RHOM_09485"/>
<keyword evidence="1" id="KW-1133">Transmembrane helix</keyword>
<proteinExistence type="predicted"/>
<keyword evidence="3" id="KW-1185">Reference proteome</keyword>
<dbReference type="EMBL" id="CP003040">
    <property type="protein sequence ID" value="AEN97008.1"/>
    <property type="molecule type" value="Genomic_DNA"/>
</dbReference>
<dbReference type="HOGENOM" id="CLU_3204755_0_0_9"/>
<evidence type="ECO:0000313" key="2">
    <source>
        <dbReference type="EMBL" id="AEN97008.1"/>
    </source>
</evidence>
<feature type="transmembrane region" description="Helical" evidence="1">
    <location>
        <begin position="6"/>
        <end position="31"/>
    </location>
</feature>
<reference evidence="2 3" key="1">
    <citation type="journal article" date="2015" name="Genome Announc.">
        <title>Complete genome sequence of the human gut symbiont Roseburia hominis.</title>
        <authorList>
            <person name="Travis A.J."/>
            <person name="Kelly D."/>
            <person name="Flint H.J."/>
            <person name="Aminov R.I."/>
        </authorList>
    </citation>
    <scope>NUCLEOTIDE SEQUENCE [LARGE SCALE GENOMIC DNA]</scope>
    <source>
        <strain evidence="3">DSM 16839 / JCM 17582 / NCIMB 14029 / A2-183</strain>
    </source>
</reference>
<evidence type="ECO:0000313" key="3">
    <source>
        <dbReference type="Proteomes" id="UP000008178"/>
    </source>
</evidence>
<protein>
    <submittedName>
        <fullName evidence="2">Uncharacterized protein</fullName>
    </submittedName>
</protein>
<name>G2SX94_ROSHA</name>
<sequence>MEDDTMGEILFSVVVGGCLIASGILMIFVLGKEEKKVRKDKEDVA</sequence>
<keyword evidence="1" id="KW-0812">Transmembrane</keyword>
<gene>
    <name evidence="2" type="ordered locus">RHOM_09485</name>
</gene>
<organism evidence="2 3">
    <name type="scientific">Roseburia hominis (strain DSM 16839 / JCM 17582 / NCIMB 14029 / A2-183)</name>
    <dbReference type="NCBI Taxonomy" id="585394"/>
    <lineage>
        <taxon>Bacteria</taxon>
        <taxon>Bacillati</taxon>
        <taxon>Bacillota</taxon>
        <taxon>Clostridia</taxon>
        <taxon>Lachnospirales</taxon>
        <taxon>Lachnospiraceae</taxon>
        <taxon>Roseburia</taxon>
    </lineage>
</organism>
<keyword evidence="1" id="KW-0472">Membrane</keyword>
<dbReference type="AlphaFoldDB" id="G2SX94"/>
<evidence type="ECO:0000256" key="1">
    <source>
        <dbReference type="SAM" id="Phobius"/>
    </source>
</evidence>